<evidence type="ECO:0000256" key="3">
    <source>
        <dbReference type="ARBA" id="ARBA00022692"/>
    </source>
</evidence>
<keyword evidence="2" id="KW-1003">Cell membrane</keyword>
<dbReference type="PANTHER" id="PTHR30482:SF4">
    <property type="entry name" value="SLR1201 PROTEIN"/>
    <property type="match status" value="1"/>
</dbReference>
<evidence type="ECO:0000256" key="5">
    <source>
        <dbReference type="ARBA" id="ARBA00023136"/>
    </source>
</evidence>
<dbReference type="InterPro" id="IPR001851">
    <property type="entry name" value="ABC_transp_permease"/>
</dbReference>
<dbReference type="AlphaFoldDB" id="A0A0D0M902"/>
<evidence type="ECO:0000256" key="6">
    <source>
        <dbReference type="SAM" id="MobiDB-lite"/>
    </source>
</evidence>
<feature type="transmembrane region" description="Helical" evidence="7">
    <location>
        <begin position="20"/>
        <end position="39"/>
    </location>
</feature>
<dbReference type="InterPro" id="IPR017778">
    <property type="entry name" value="ABC_transptr_urea_perm_UrtC"/>
</dbReference>
<evidence type="ECO:0000256" key="4">
    <source>
        <dbReference type="ARBA" id="ARBA00022989"/>
    </source>
</evidence>
<feature type="transmembrane region" description="Helical" evidence="7">
    <location>
        <begin position="262"/>
        <end position="280"/>
    </location>
</feature>
<dbReference type="RefSeq" id="WP_042581178.1">
    <property type="nucleotide sequence ID" value="NZ_JXQQ01000063.1"/>
</dbReference>
<organism evidence="8 9">
    <name type="scientific">Variovorax paradoxus</name>
    <dbReference type="NCBI Taxonomy" id="34073"/>
    <lineage>
        <taxon>Bacteria</taxon>
        <taxon>Pseudomonadati</taxon>
        <taxon>Pseudomonadota</taxon>
        <taxon>Betaproteobacteria</taxon>
        <taxon>Burkholderiales</taxon>
        <taxon>Comamonadaceae</taxon>
        <taxon>Variovorax</taxon>
    </lineage>
</organism>
<gene>
    <name evidence="8" type="ORF">RT97_23120</name>
</gene>
<comment type="caution">
    <text evidence="8">The sequence shown here is derived from an EMBL/GenBank/DDBJ whole genome shotgun (WGS) entry which is preliminary data.</text>
</comment>
<accession>A0A0D0M902</accession>
<keyword evidence="5 7" id="KW-0472">Membrane</keyword>
<keyword evidence="3 7" id="KW-0812">Transmembrane</keyword>
<dbReference type="Proteomes" id="UP000032067">
    <property type="component" value="Unassembled WGS sequence"/>
</dbReference>
<protein>
    <submittedName>
        <fullName evidence="8">Amino acid ABC transporter permease</fullName>
    </submittedName>
</protein>
<feature type="transmembrane region" description="Helical" evidence="7">
    <location>
        <begin position="213"/>
        <end position="232"/>
    </location>
</feature>
<comment type="subcellular location">
    <subcellularLocation>
        <location evidence="1">Cell membrane</location>
        <topology evidence="1">Multi-pass membrane protein</topology>
    </subcellularLocation>
</comment>
<sequence>MTSVTLPTKGPLLSGKGWTAFFVALIVVCAVAPVLNIVVPVDSPLHMSDYAVALVGKIMCYAICALAMDLIWGYTGILSLGHGLFFALGGYMMGMYLMRQIGRDGNYKSDLPDFMVFLDWKTLPWHWTFSDSFIATLILIVAVPGLIAFVFGFFAFRSRIKGVYFSIITQAMTFAAMLLFFRNETGFGGNNGFTDFKRILNIPIATQEMRMTLFALTGLTLLGFFLFARWLIGSKFGRVLQAIRDAETRVMFSGYNPLPYKLTIWVISAVMCGVAGALYVPQVGIINPGEMSAANSIEIAIWAAVGGRATLIGPIIGAFIVNGAKSWLTVAYPEYWLYFLGALFIAVTLFLPNGIVGLVKKWLSREKTAPAPPSAGREEAQRAMAAGQGMEPEALHAPLAADVKGARA</sequence>
<dbReference type="GO" id="GO:0005886">
    <property type="term" value="C:plasma membrane"/>
    <property type="evidence" value="ECO:0007669"/>
    <property type="project" value="UniProtKB-SubCell"/>
</dbReference>
<evidence type="ECO:0000256" key="7">
    <source>
        <dbReference type="SAM" id="Phobius"/>
    </source>
</evidence>
<feature type="region of interest" description="Disordered" evidence="6">
    <location>
        <begin position="368"/>
        <end position="408"/>
    </location>
</feature>
<dbReference type="PANTHER" id="PTHR30482">
    <property type="entry name" value="HIGH-AFFINITY BRANCHED-CHAIN AMINO ACID TRANSPORT SYSTEM PERMEASE"/>
    <property type="match status" value="1"/>
</dbReference>
<evidence type="ECO:0000313" key="8">
    <source>
        <dbReference type="EMBL" id="KIQ26000.1"/>
    </source>
</evidence>
<dbReference type="Pfam" id="PF02653">
    <property type="entry name" value="BPD_transp_2"/>
    <property type="match status" value="1"/>
</dbReference>
<feature type="transmembrane region" description="Helical" evidence="7">
    <location>
        <begin position="301"/>
        <end position="323"/>
    </location>
</feature>
<proteinExistence type="predicted"/>
<dbReference type="InterPro" id="IPR043428">
    <property type="entry name" value="LivM-like"/>
</dbReference>
<feature type="transmembrane region" description="Helical" evidence="7">
    <location>
        <begin position="335"/>
        <end position="359"/>
    </location>
</feature>
<feature type="transmembrane region" description="Helical" evidence="7">
    <location>
        <begin position="133"/>
        <end position="156"/>
    </location>
</feature>
<feature type="transmembrane region" description="Helical" evidence="7">
    <location>
        <begin position="80"/>
        <end position="98"/>
    </location>
</feature>
<keyword evidence="4 7" id="KW-1133">Transmembrane helix</keyword>
<dbReference type="EMBL" id="JXQQ01000063">
    <property type="protein sequence ID" value="KIQ26000.1"/>
    <property type="molecule type" value="Genomic_DNA"/>
</dbReference>
<dbReference type="NCBIfam" id="TIGR03408">
    <property type="entry name" value="urea_trans_UrtC"/>
    <property type="match status" value="1"/>
</dbReference>
<reference evidence="8 9" key="1">
    <citation type="submission" date="2014-12" db="EMBL/GenBank/DDBJ databases">
        <title>16Stimator: statistical estimation of ribosomal gene copy numbers from draft genome assemblies.</title>
        <authorList>
            <person name="Perisin M.A."/>
            <person name="Vetter M."/>
            <person name="Gilbert J.A."/>
            <person name="Bergelson J."/>
        </authorList>
    </citation>
    <scope>NUCLEOTIDE SEQUENCE [LARGE SCALE GENOMIC DNA]</scope>
    <source>
        <strain evidence="8 9">MEDvA23</strain>
    </source>
</reference>
<evidence type="ECO:0000256" key="1">
    <source>
        <dbReference type="ARBA" id="ARBA00004651"/>
    </source>
</evidence>
<dbReference type="OrthoDB" id="9034298at2"/>
<dbReference type="CDD" id="cd06581">
    <property type="entry name" value="TM_PBP1_LivM_like"/>
    <property type="match status" value="1"/>
</dbReference>
<feature type="transmembrane region" description="Helical" evidence="7">
    <location>
        <begin position="51"/>
        <end position="74"/>
    </location>
</feature>
<name>A0A0D0M902_VARPD</name>
<feature type="transmembrane region" description="Helical" evidence="7">
    <location>
        <begin position="162"/>
        <end position="181"/>
    </location>
</feature>
<dbReference type="GO" id="GO:0015658">
    <property type="term" value="F:branched-chain amino acid transmembrane transporter activity"/>
    <property type="evidence" value="ECO:0007669"/>
    <property type="project" value="InterPro"/>
</dbReference>
<evidence type="ECO:0000256" key="2">
    <source>
        <dbReference type="ARBA" id="ARBA00022475"/>
    </source>
</evidence>
<evidence type="ECO:0000313" key="9">
    <source>
        <dbReference type="Proteomes" id="UP000032067"/>
    </source>
</evidence>